<dbReference type="Gene3D" id="2.20.25.10">
    <property type="match status" value="1"/>
</dbReference>
<dbReference type="EMBL" id="AZHW01000192">
    <property type="protein sequence ID" value="ETX01891.1"/>
    <property type="molecule type" value="Genomic_DNA"/>
</dbReference>
<dbReference type="InterPro" id="IPR029063">
    <property type="entry name" value="SAM-dependent_MTases_sf"/>
</dbReference>
<feature type="domain" description="Methyltransferase type 11" evidence="1">
    <location>
        <begin position="149"/>
        <end position="197"/>
    </location>
</feature>
<evidence type="ECO:0000313" key="3">
    <source>
        <dbReference type="Proteomes" id="UP000019141"/>
    </source>
</evidence>
<accession>W4LVW5</accession>
<dbReference type="InterPro" id="IPR013216">
    <property type="entry name" value="Methyltransf_11"/>
</dbReference>
<evidence type="ECO:0000259" key="1">
    <source>
        <dbReference type="Pfam" id="PF08241"/>
    </source>
</evidence>
<name>W4LVW5_ENTF1</name>
<dbReference type="Gene3D" id="3.40.50.150">
    <property type="entry name" value="Vaccinia Virus protein VP39"/>
    <property type="match status" value="1"/>
</dbReference>
<gene>
    <name evidence="2" type="ORF">ETSY1_05615</name>
</gene>
<dbReference type="GO" id="GO:0008757">
    <property type="term" value="F:S-adenosylmethionine-dependent methyltransferase activity"/>
    <property type="evidence" value="ECO:0007669"/>
    <property type="project" value="InterPro"/>
</dbReference>
<dbReference type="SUPFAM" id="SSF53335">
    <property type="entry name" value="S-adenosyl-L-methionine-dependent methyltransferases"/>
    <property type="match status" value="1"/>
</dbReference>
<sequence>MAPSVEKPAGLCLSERLAAILACPDCRCGLDVDVPEAVLVCPSCGRHYRTTPDGTPVLFARDSEFREREAAFCDVATGSKEVAPSKRLLSVRRLPRTTPYRLTKHAYEQAMQALPEGMILNLGSGMRRPDREPERWINLDIRPSANCDIVSDAHWLPFQDNVLSSVVSANVFEYLRDPFQTAAEVKRVLQPGGTVYINVAFILPLSTPDYHDRFRFTRRGLLSLFGDLDILDIGPSSGPVMALSMVLDRLLDTAVPGRLPAYAMRWGTAWALQPLKYLDPWILRRDRQELAAAGFYLVARKPA</sequence>
<dbReference type="Pfam" id="PF03966">
    <property type="entry name" value="Trm112p"/>
    <property type="match status" value="1"/>
</dbReference>
<keyword evidence="3" id="KW-1185">Reference proteome</keyword>
<dbReference type="HOGENOM" id="CLU_884644_0_0_7"/>
<dbReference type="SUPFAM" id="SSF158997">
    <property type="entry name" value="Trm112p-like"/>
    <property type="match status" value="1"/>
</dbReference>
<protein>
    <recommendedName>
        <fullName evidence="1">Methyltransferase type 11 domain-containing protein</fullName>
    </recommendedName>
</protein>
<dbReference type="Pfam" id="PF08241">
    <property type="entry name" value="Methyltransf_11"/>
    <property type="match status" value="1"/>
</dbReference>
<dbReference type="Proteomes" id="UP000019141">
    <property type="component" value="Unassembled WGS sequence"/>
</dbReference>
<reference evidence="2 3" key="1">
    <citation type="journal article" date="2014" name="Nature">
        <title>An environmental bacterial taxon with a large and distinct metabolic repertoire.</title>
        <authorList>
            <person name="Wilson M.C."/>
            <person name="Mori T."/>
            <person name="Ruckert C."/>
            <person name="Uria A.R."/>
            <person name="Helf M.J."/>
            <person name="Takada K."/>
            <person name="Gernert C."/>
            <person name="Steffens U.A."/>
            <person name="Heycke N."/>
            <person name="Schmitt S."/>
            <person name="Rinke C."/>
            <person name="Helfrich E.J."/>
            <person name="Brachmann A.O."/>
            <person name="Gurgui C."/>
            <person name="Wakimoto T."/>
            <person name="Kracht M."/>
            <person name="Crusemann M."/>
            <person name="Hentschel U."/>
            <person name="Abe I."/>
            <person name="Matsunaga S."/>
            <person name="Kalinowski J."/>
            <person name="Takeyama H."/>
            <person name="Piel J."/>
        </authorList>
    </citation>
    <scope>NUCLEOTIDE SEQUENCE [LARGE SCALE GENOMIC DNA]</scope>
    <source>
        <strain evidence="3">TSY1</strain>
    </source>
</reference>
<dbReference type="AlphaFoldDB" id="W4LVW5"/>
<proteinExistence type="predicted"/>
<evidence type="ECO:0000313" key="2">
    <source>
        <dbReference type="EMBL" id="ETX01891.1"/>
    </source>
</evidence>
<organism evidence="2 3">
    <name type="scientific">Entotheonella factor</name>
    <dbReference type="NCBI Taxonomy" id="1429438"/>
    <lineage>
        <taxon>Bacteria</taxon>
        <taxon>Pseudomonadati</taxon>
        <taxon>Nitrospinota/Tectimicrobiota group</taxon>
        <taxon>Candidatus Tectimicrobiota</taxon>
        <taxon>Candidatus Entotheonellia</taxon>
        <taxon>Candidatus Entotheonellales</taxon>
        <taxon>Candidatus Entotheonellaceae</taxon>
        <taxon>Candidatus Entotheonella</taxon>
    </lineage>
</organism>
<comment type="caution">
    <text evidence="2">The sequence shown here is derived from an EMBL/GenBank/DDBJ whole genome shotgun (WGS) entry which is preliminary data.</text>
</comment>
<dbReference type="InterPro" id="IPR005651">
    <property type="entry name" value="Trm112-like"/>
</dbReference>